<dbReference type="PROSITE" id="PS52050">
    <property type="entry name" value="WYL"/>
    <property type="match status" value="1"/>
</dbReference>
<feature type="domain" description="WCX" evidence="2">
    <location>
        <begin position="180"/>
        <end position="255"/>
    </location>
</feature>
<evidence type="ECO:0000259" key="2">
    <source>
        <dbReference type="Pfam" id="PF25583"/>
    </source>
</evidence>
<gene>
    <name evidence="3" type="ORF">MAIT1_04790</name>
</gene>
<dbReference type="EMBL" id="LVJN01000003">
    <property type="protein sequence ID" value="OSM08739.1"/>
    <property type="molecule type" value="Genomic_DNA"/>
</dbReference>
<sequence>MEGAEPKLSLPGVWFNSSEIYALLTMEHLLSNLQPGLLNNQIEPLKARLRILLESGGHDSDEVGDRIRVIHIAGRAADSKIFQSIATGLFSRTRLRIDHHSRGRGEWLEREVSPQRLLFYRDSWYLDAWCHERDAVRSFAVDAMRHAVNLSEPAREVSSEDLDELTKSGYGIFSGKRIQTAVLRFSPENARWVAHERWHSQQQGTFDKEGRYVLRIPYAQDTELIMDILRHGAGVEVLEPATLRMRVMERLQSALAQYHPGGT</sequence>
<organism evidence="3 4">
    <name type="scientific">Magnetofaba australis IT-1</name>
    <dbReference type="NCBI Taxonomy" id="1434232"/>
    <lineage>
        <taxon>Bacteria</taxon>
        <taxon>Pseudomonadati</taxon>
        <taxon>Pseudomonadota</taxon>
        <taxon>Magnetococcia</taxon>
        <taxon>Magnetococcales</taxon>
        <taxon>Magnetococcaceae</taxon>
        <taxon>Magnetofaba</taxon>
    </lineage>
</organism>
<feature type="domain" description="WYL" evidence="1">
    <location>
        <begin position="81"/>
        <end position="147"/>
    </location>
</feature>
<evidence type="ECO:0000313" key="4">
    <source>
        <dbReference type="Proteomes" id="UP000194003"/>
    </source>
</evidence>
<reference evidence="3 4" key="1">
    <citation type="journal article" date="2016" name="BMC Genomics">
        <title>Combined genomic and structural analyses of a cultured magnetotactic bacterium reveals its niche adaptation to a dynamic environment.</title>
        <authorList>
            <person name="Araujo A.C."/>
            <person name="Morillo V."/>
            <person name="Cypriano J."/>
            <person name="Teixeira L.C."/>
            <person name="Leao P."/>
            <person name="Lyra S."/>
            <person name="Almeida L.G."/>
            <person name="Bazylinski D.A."/>
            <person name="Vasconcellos A.T."/>
            <person name="Abreu F."/>
            <person name="Lins U."/>
        </authorList>
    </citation>
    <scope>NUCLEOTIDE SEQUENCE [LARGE SCALE GENOMIC DNA]</scope>
    <source>
        <strain evidence="3 4">IT-1</strain>
    </source>
</reference>
<accession>A0A1Y2KAD1</accession>
<dbReference type="STRING" id="1434232.MAIT1_04790"/>
<proteinExistence type="predicted"/>
<comment type="caution">
    <text evidence="3">The sequence shown here is derived from an EMBL/GenBank/DDBJ whole genome shotgun (WGS) entry which is preliminary data.</text>
</comment>
<dbReference type="InterPro" id="IPR026881">
    <property type="entry name" value="WYL_dom"/>
</dbReference>
<name>A0A1Y2KAD1_9PROT</name>
<dbReference type="Pfam" id="PF13280">
    <property type="entry name" value="WYL"/>
    <property type="match status" value="1"/>
</dbReference>
<protein>
    <submittedName>
        <fullName evidence="3">Putative Helix-turn-helix type 11 domain-containing protein</fullName>
    </submittedName>
</protein>
<keyword evidence="4" id="KW-1185">Reference proteome</keyword>
<dbReference type="AlphaFoldDB" id="A0A1Y2KAD1"/>
<evidence type="ECO:0000313" key="3">
    <source>
        <dbReference type="EMBL" id="OSM08739.1"/>
    </source>
</evidence>
<dbReference type="InterPro" id="IPR051534">
    <property type="entry name" value="CBASS_pafABC_assoc_protein"/>
</dbReference>
<evidence type="ECO:0000259" key="1">
    <source>
        <dbReference type="Pfam" id="PF13280"/>
    </source>
</evidence>
<dbReference type="Pfam" id="PF25583">
    <property type="entry name" value="WCX"/>
    <property type="match status" value="1"/>
</dbReference>
<dbReference type="Proteomes" id="UP000194003">
    <property type="component" value="Unassembled WGS sequence"/>
</dbReference>
<dbReference type="PANTHER" id="PTHR34580">
    <property type="match status" value="1"/>
</dbReference>
<dbReference type="InterPro" id="IPR057727">
    <property type="entry name" value="WCX_dom"/>
</dbReference>
<dbReference type="PANTHER" id="PTHR34580:SF3">
    <property type="entry name" value="PROTEIN PAFB"/>
    <property type="match status" value="1"/>
</dbReference>